<accession>A0A6I2ULA9</accession>
<proteinExistence type="predicted"/>
<dbReference type="Proteomes" id="UP000433181">
    <property type="component" value="Unassembled WGS sequence"/>
</dbReference>
<evidence type="ECO:0000313" key="2">
    <source>
        <dbReference type="Proteomes" id="UP000433181"/>
    </source>
</evidence>
<name>A0A6I2ULA9_9FIRM</name>
<dbReference type="EMBL" id="VUNR01000041">
    <property type="protein sequence ID" value="MSU09931.1"/>
    <property type="molecule type" value="Genomic_DNA"/>
</dbReference>
<dbReference type="Gene3D" id="3.90.1720.10">
    <property type="entry name" value="endopeptidase domain like (from Nostoc punctiforme)"/>
    <property type="match status" value="1"/>
</dbReference>
<sequence length="172" mass="20139">MNFLLNGIRGNRVRHDNPCEIEIGDVVSVECDMLLKRYGIWTGEKFILYGEDRWGKHSVHEETFGNFMRGAEHFAICRFPKRYGRPTEWSQPIRIGSIVMPQKDMVELLDMLRKTEQYKLYPPEETVQRAQSKLGMGGYPTSEHFAVWCKTGIAESYELQSLRKVLNRFIVY</sequence>
<reference evidence="1 2" key="1">
    <citation type="submission" date="2019-08" db="EMBL/GenBank/DDBJ databases">
        <title>In-depth cultivation of the pig gut microbiome towards novel bacterial diversity and tailored functional studies.</title>
        <authorList>
            <person name="Wylensek D."/>
            <person name="Hitch T.C.A."/>
            <person name="Clavel T."/>
        </authorList>
    </citation>
    <scope>NUCLEOTIDE SEQUENCE [LARGE SCALE GENOMIC DNA]</scope>
    <source>
        <strain evidence="1 2">WCA-693-APC-5D-A</strain>
    </source>
</reference>
<keyword evidence="2" id="KW-1185">Reference proteome</keyword>
<organism evidence="1 2">
    <name type="scientific">Anaerovibrio slackiae</name>
    <dbReference type="NCBI Taxonomy" id="2652309"/>
    <lineage>
        <taxon>Bacteria</taxon>
        <taxon>Bacillati</taxon>
        <taxon>Bacillota</taxon>
        <taxon>Negativicutes</taxon>
        <taxon>Selenomonadales</taxon>
        <taxon>Selenomonadaceae</taxon>
        <taxon>Anaerovibrio</taxon>
    </lineage>
</organism>
<gene>
    <name evidence="1" type="ORF">FYJ84_13225</name>
</gene>
<dbReference type="RefSeq" id="WP_154408094.1">
    <property type="nucleotide sequence ID" value="NZ_VUNR01000041.1"/>
</dbReference>
<dbReference type="GeneID" id="96779889"/>
<protein>
    <submittedName>
        <fullName evidence="1">Uncharacterized protein</fullName>
    </submittedName>
</protein>
<evidence type="ECO:0000313" key="1">
    <source>
        <dbReference type="EMBL" id="MSU09931.1"/>
    </source>
</evidence>
<comment type="caution">
    <text evidence="1">The sequence shown here is derived from an EMBL/GenBank/DDBJ whole genome shotgun (WGS) entry which is preliminary data.</text>
</comment>
<dbReference type="AlphaFoldDB" id="A0A6I2ULA9"/>